<keyword evidence="2" id="KW-1185">Reference proteome</keyword>
<evidence type="ECO:0000313" key="1">
    <source>
        <dbReference type="EMBL" id="KAK9804557.1"/>
    </source>
</evidence>
<protein>
    <submittedName>
        <fullName evidence="1">Uncharacterized protein</fullName>
    </submittedName>
</protein>
<reference evidence="1 2" key="1">
    <citation type="journal article" date="2024" name="Nat. Commun.">
        <title>Phylogenomics reveals the evolutionary origins of lichenization in chlorophyte algae.</title>
        <authorList>
            <person name="Puginier C."/>
            <person name="Libourel C."/>
            <person name="Otte J."/>
            <person name="Skaloud P."/>
            <person name="Haon M."/>
            <person name="Grisel S."/>
            <person name="Petersen M."/>
            <person name="Berrin J.G."/>
            <person name="Delaux P.M."/>
            <person name="Dal Grande F."/>
            <person name="Keller J."/>
        </authorList>
    </citation>
    <scope>NUCLEOTIDE SEQUENCE [LARGE SCALE GENOMIC DNA]</scope>
    <source>
        <strain evidence="1 2">SAG 2036</strain>
    </source>
</reference>
<accession>A0AAW1P5T2</accession>
<comment type="caution">
    <text evidence="1">The sequence shown here is derived from an EMBL/GenBank/DDBJ whole genome shotgun (WGS) entry which is preliminary data.</text>
</comment>
<dbReference type="Proteomes" id="UP001465755">
    <property type="component" value="Unassembled WGS sequence"/>
</dbReference>
<organism evidence="1 2">
    <name type="scientific">Symbiochloris irregularis</name>
    <dbReference type="NCBI Taxonomy" id="706552"/>
    <lineage>
        <taxon>Eukaryota</taxon>
        <taxon>Viridiplantae</taxon>
        <taxon>Chlorophyta</taxon>
        <taxon>core chlorophytes</taxon>
        <taxon>Trebouxiophyceae</taxon>
        <taxon>Trebouxiales</taxon>
        <taxon>Trebouxiaceae</taxon>
        <taxon>Symbiochloris</taxon>
    </lineage>
</organism>
<gene>
    <name evidence="1" type="ORF">WJX73_009722</name>
</gene>
<sequence length="92" mass="9933">MHFPILGRLLLPKRKTSKSTGLGSLSETAPARKTVPELCLVPLPDQDIFKLCPIATSAPSGTVVWSLLMQADVHMLEAWTILSFCQQSGQAG</sequence>
<evidence type="ECO:0000313" key="2">
    <source>
        <dbReference type="Proteomes" id="UP001465755"/>
    </source>
</evidence>
<dbReference type="EMBL" id="JALJOQ010000050">
    <property type="protein sequence ID" value="KAK9804557.1"/>
    <property type="molecule type" value="Genomic_DNA"/>
</dbReference>
<dbReference type="AlphaFoldDB" id="A0AAW1P5T2"/>
<name>A0AAW1P5T2_9CHLO</name>
<proteinExistence type="predicted"/>